<gene>
    <name evidence="10" type="ordered locus">MC5_01325</name>
</gene>
<dbReference type="PANTHER" id="PTHR43528:SF7">
    <property type="entry name" value="MFS TRANSPORTER"/>
    <property type="match status" value="1"/>
</dbReference>
<dbReference type="InterPro" id="IPR051084">
    <property type="entry name" value="H+-coupled_symporters"/>
</dbReference>
<dbReference type="GO" id="GO:0005886">
    <property type="term" value="C:plasma membrane"/>
    <property type="evidence" value="ECO:0007669"/>
    <property type="project" value="UniProtKB-SubCell"/>
</dbReference>
<feature type="transmembrane region" description="Helical" evidence="8">
    <location>
        <begin position="378"/>
        <end position="399"/>
    </location>
</feature>
<keyword evidence="4 8" id="KW-0812">Transmembrane</keyword>
<dbReference type="Proteomes" id="UP000007589">
    <property type="component" value="Chromosome"/>
</dbReference>
<sequence length="448" mass="49864">MLGYEKEQRSLTKEQKQAVWLLSVGTLLEYFDLMLYVHMSVLLNELFFPKADAYAISLYSIAALCATFILRPLGALVFGYLGDTYGRKTTVVITTMMMATSCIVMALLPTYNEIGITASIIIILSRIVQGMSSMGEVIGTEVYLTEFTKPPIQYPIVALATVFATVGTCAALGVATIVTSYGFNWRYAFGIGAIIAVVGTLARTALRETPEFANAKLKLLKTFEKANRDIKVLENNPIWKETINKKTAIALFIMDCAWPVCFYFAYIYCGDILVTKFNCTPEQVIKQNFKLSIIELISIIIVAALSYKIYPLKILKALLGIFTITILLCPYLLNKASNPNQIFIIQSLIMAFALNVMPAVPNCFRYFPIFKRFTSITFTYALSAACMYVISSFGFPHLIKTFGNWGVLIIMIPTSIGFGFGIFHFEKLEKESGNYPTKSFAPSPVMSA</sequence>
<keyword evidence="6 8" id="KW-1133">Transmembrane helix</keyword>
<name>H8K9F2_RICAC</name>
<feature type="transmembrane region" description="Helical" evidence="8">
    <location>
        <begin position="314"/>
        <end position="333"/>
    </location>
</feature>
<evidence type="ECO:0000313" key="11">
    <source>
        <dbReference type="Proteomes" id="UP000007589"/>
    </source>
</evidence>
<keyword evidence="10" id="KW-0762">Sugar transport</keyword>
<evidence type="ECO:0000256" key="8">
    <source>
        <dbReference type="SAM" id="Phobius"/>
    </source>
</evidence>
<feature type="transmembrane region" description="Helical" evidence="8">
    <location>
        <begin position="248"/>
        <end position="268"/>
    </location>
</feature>
<evidence type="ECO:0000256" key="4">
    <source>
        <dbReference type="ARBA" id="ARBA00022692"/>
    </source>
</evidence>
<evidence type="ECO:0000259" key="9">
    <source>
        <dbReference type="PROSITE" id="PS50850"/>
    </source>
</evidence>
<dbReference type="PANTHER" id="PTHR43528">
    <property type="entry name" value="ALPHA-KETOGLUTARATE PERMEASE"/>
    <property type="match status" value="1"/>
</dbReference>
<dbReference type="SUPFAM" id="SSF103473">
    <property type="entry name" value="MFS general substrate transporter"/>
    <property type="match status" value="1"/>
</dbReference>
<accession>H8K9F2</accession>
<feature type="transmembrane region" description="Helical" evidence="8">
    <location>
        <begin position="53"/>
        <end position="78"/>
    </location>
</feature>
<evidence type="ECO:0000256" key="2">
    <source>
        <dbReference type="ARBA" id="ARBA00022448"/>
    </source>
</evidence>
<dbReference type="PROSITE" id="PS50850">
    <property type="entry name" value="MFS"/>
    <property type="match status" value="1"/>
</dbReference>
<evidence type="ECO:0000256" key="5">
    <source>
        <dbReference type="ARBA" id="ARBA00022847"/>
    </source>
</evidence>
<dbReference type="eggNOG" id="COG0477">
    <property type="taxonomic scope" value="Bacteria"/>
</dbReference>
<feature type="transmembrane region" description="Helical" evidence="8">
    <location>
        <begin position="187"/>
        <end position="206"/>
    </location>
</feature>
<organism evidence="10 11">
    <name type="scientific">Rickettsia australis (strain Cutlack)</name>
    <dbReference type="NCBI Taxonomy" id="1105110"/>
    <lineage>
        <taxon>Bacteria</taxon>
        <taxon>Pseudomonadati</taxon>
        <taxon>Pseudomonadota</taxon>
        <taxon>Alphaproteobacteria</taxon>
        <taxon>Rickettsiales</taxon>
        <taxon>Rickettsiaceae</taxon>
        <taxon>Rickettsieae</taxon>
        <taxon>Rickettsia</taxon>
        <taxon>spotted fever group</taxon>
    </lineage>
</organism>
<dbReference type="InterPro" id="IPR011701">
    <property type="entry name" value="MFS"/>
</dbReference>
<evidence type="ECO:0000256" key="7">
    <source>
        <dbReference type="ARBA" id="ARBA00023136"/>
    </source>
</evidence>
<evidence type="ECO:0000256" key="3">
    <source>
        <dbReference type="ARBA" id="ARBA00022475"/>
    </source>
</evidence>
<keyword evidence="3" id="KW-1003">Cell membrane</keyword>
<keyword evidence="5" id="KW-0769">Symport</keyword>
<evidence type="ECO:0000313" key="10">
    <source>
        <dbReference type="EMBL" id="AFC70672.1"/>
    </source>
</evidence>
<dbReference type="STRING" id="1105110.MC5_01325"/>
<keyword evidence="2" id="KW-0813">Transport</keyword>
<dbReference type="InterPro" id="IPR020846">
    <property type="entry name" value="MFS_dom"/>
</dbReference>
<proteinExistence type="predicted"/>
<dbReference type="InterPro" id="IPR036259">
    <property type="entry name" value="MFS_trans_sf"/>
</dbReference>
<dbReference type="EMBL" id="CP003338">
    <property type="protein sequence ID" value="AFC70672.1"/>
    <property type="molecule type" value="Genomic_DNA"/>
</dbReference>
<keyword evidence="7 8" id="KW-0472">Membrane</keyword>
<feature type="domain" description="Major facilitator superfamily (MFS) profile" evidence="9">
    <location>
        <begin position="18"/>
        <end position="448"/>
    </location>
</feature>
<feature type="transmembrane region" description="Helical" evidence="8">
    <location>
        <begin position="20"/>
        <end position="41"/>
    </location>
</feature>
<evidence type="ECO:0000256" key="1">
    <source>
        <dbReference type="ARBA" id="ARBA00004429"/>
    </source>
</evidence>
<feature type="transmembrane region" description="Helical" evidence="8">
    <location>
        <begin position="339"/>
        <end position="357"/>
    </location>
</feature>
<dbReference type="Pfam" id="PF07690">
    <property type="entry name" value="MFS_1"/>
    <property type="match status" value="1"/>
</dbReference>
<dbReference type="KEGG" id="rau:MC5_01325"/>
<dbReference type="Gene3D" id="1.20.1250.20">
    <property type="entry name" value="MFS general substrate transporter like domains"/>
    <property type="match status" value="1"/>
</dbReference>
<dbReference type="GO" id="GO:0015293">
    <property type="term" value="F:symporter activity"/>
    <property type="evidence" value="ECO:0007669"/>
    <property type="project" value="UniProtKB-KW"/>
</dbReference>
<feature type="transmembrane region" description="Helical" evidence="8">
    <location>
        <begin position="156"/>
        <end position="181"/>
    </location>
</feature>
<feature type="transmembrane region" description="Helical" evidence="8">
    <location>
        <begin position="405"/>
        <end position="425"/>
    </location>
</feature>
<dbReference type="RefSeq" id="WP_014412214.1">
    <property type="nucleotide sequence ID" value="NC_017058.1"/>
</dbReference>
<dbReference type="HOGENOM" id="CLU_001265_39_3_5"/>
<feature type="transmembrane region" description="Helical" evidence="8">
    <location>
        <begin position="288"/>
        <end position="307"/>
    </location>
</feature>
<dbReference type="OrthoDB" id="9784658at2"/>
<evidence type="ECO:0000256" key="6">
    <source>
        <dbReference type="ARBA" id="ARBA00022989"/>
    </source>
</evidence>
<keyword evidence="11" id="KW-1185">Reference proteome</keyword>
<protein>
    <submittedName>
        <fullName evidence="10">MFS type sugar transporter</fullName>
    </submittedName>
</protein>
<comment type="subcellular location">
    <subcellularLocation>
        <location evidence="1">Cell inner membrane</location>
        <topology evidence="1">Multi-pass membrane protein</topology>
    </subcellularLocation>
</comment>
<reference evidence="11" key="1">
    <citation type="submission" date="2012-02" db="EMBL/GenBank/DDBJ databases">
        <title>Complete genome sequence of Rickettsia australis strain Cutlack.</title>
        <authorList>
            <person name="Johnson S.L."/>
            <person name="Munk A.C."/>
            <person name="Han S."/>
            <person name="Bruce D.C."/>
            <person name="Dasch G.A."/>
        </authorList>
    </citation>
    <scope>NUCLEOTIDE SEQUENCE [LARGE SCALE GENOMIC DNA]</scope>
    <source>
        <strain evidence="11">Cutlack</strain>
    </source>
</reference>
<dbReference type="AlphaFoldDB" id="H8K9F2"/>